<dbReference type="InParanoid" id="G0R4F4"/>
<keyword evidence="1" id="KW-0479">Metal-binding</keyword>
<sequence>MSKLAIRYNDQSVLEQHHIARTFKILRENSANIFKNLTIQNVQLIRKYLINNILATDMSKHFVYLKDFQQEFLEGEEKKDISKLEEKDINILTGILTHTSDFHHSAQVFEISRQWSVLVNKEFIFRRGKKGIQQTAYLKDLDKMHIYAKNEAGFIKMIVKPLWETINRFLNSQIQEQVQNLENSIVQWNALQEQAQIEEELNKKKQEENLQKSKQQVNINVKLKNLV</sequence>
<dbReference type="SUPFAM" id="SSF109604">
    <property type="entry name" value="HD-domain/PDEase-like"/>
    <property type="match status" value="1"/>
</dbReference>
<feature type="domain" description="PDEase" evidence="4">
    <location>
        <begin position="1"/>
        <end position="195"/>
    </location>
</feature>
<dbReference type="OrthoDB" id="74705at2759"/>
<dbReference type="GO" id="GO:0046872">
    <property type="term" value="F:metal ion binding"/>
    <property type="evidence" value="ECO:0007669"/>
    <property type="project" value="UniProtKB-KW"/>
</dbReference>
<organism evidence="5 6">
    <name type="scientific">Ichthyophthirius multifiliis</name>
    <name type="common">White spot disease agent</name>
    <name type="synonym">Ich</name>
    <dbReference type="NCBI Taxonomy" id="5932"/>
    <lineage>
        <taxon>Eukaryota</taxon>
        <taxon>Sar</taxon>
        <taxon>Alveolata</taxon>
        <taxon>Ciliophora</taxon>
        <taxon>Intramacronucleata</taxon>
        <taxon>Oligohymenophorea</taxon>
        <taxon>Hymenostomatida</taxon>
        <taxon>Ophryoglenina</taxon>
        <taxon>Ichthyophthirius</taxon>
    </lineage>
</organism>
<accession>G0R4F4</accession>
<keyword evidence="6" id="KW-1185">Reference proteome</keyword>
<dbReference type="EMBL" id="GL984339">
    <property type="protein sequence ID" value="EGR27655.1"/>
    <property type="molecule type" value="Genomic_DNA"/>
</dbReference>
<dbReference type="InterPro" id="IPR002073">
    <property type="entry name" value="PDEase_catalytic_dom"/>
</dbReference>
<gene>
    <name evidence="5" type="ORF">IMG5_191960</name>
</gene>
<reference evidence="5 6" key="1">
    <citation type="submission" date="2011-07" db="EMBL/GenBank/DDBJ databases">
        <authorList>
            <person name="Coyne R."/>
            <person name="Brami D."/>
            <person name="Johnson J."/>
            <person name="Hostetler J."/>
            <person name="Hannick L."/>
            <person name="Clark T."/>
            <person name="Cassidy-Hanley D."/>
            <person name="Inman J."/>
        </authorList>
    </citation>
    <scope>NUCLEOTIDE SEQUENCE [LARGE SCALE GENOMIC DNA]</scope>
    <source>
        <strain evidence="5 6">G5</strain>
    </source>
</reference>
<dbReference type="GO" id="GO:0004114">
    <property type="term" value="F:3',5'-cyclic-nucleotide phosphodiesterase activity"/>
    <property type="evidence" value="ECO:0007669"/>
    <property type="project" value="InterPro"/>
</dbReference>
<protein>
    <recommendedName>
        <fullName evidence="4">PDEase domain-containing protein</fullName>
    </recommendedName>
</protein>
<dbReference type="InterPro" id="IPR036971">
    <property type="entry name" value="PDEase_catalytic_dom_sf"/>
</dbReference>
<evidence type="ECO:0000313" key="6">
    <source>
        <dbReference type="Proteomes" id="UP000008983"/>
    </source>
</evidence>
<name>G0R4F4_ICHMU</name>
<dbReference type="Proteomes" id="UP000008983">
    <property type="component" value="Unassembled WGS sequence"/>
</dbReference>
<dbReference type="STRING" id="857967.G0R4F4"/>
<evidence type="ECO:0000259" key="4">
    <source>
        <dbReference type="PROSITE" id="PS51845"/>
    </source>
</evidence>
<dbReference type="AlphaFoldDB" id="G0R4F4"/>
<evidence type="ECO:0000256" key="3">
    <source>
        <dbReference type="SAM" id="Coils"/>
    </source>
</evidence>
<dbReference type="OMA" id="TVYMRRK"/>
<keyword evidence="2" id="KW-0378">Hydrolase</keyword>
<dbReference type="GO" id="GO:0007165">
    <property type="term" value="P:signal transduction"/>
    <property type="evidence" value="ECO:0007669"/>
    <property type="project" value="InterPro"/>
</dbReference>
<proteinExistence type="predicted"/>
<evidence type="ECO:0000313" key="5">
    <source>
        <dbReference type="EMBL" id="EGR27655.1"/>
    </source>
</evidence>
<dbReference type="GeneID" id="14903723"/>
<dbReference type="PANTHER" id="PTHR11347">
    <property type="entry name" value="CYCLIC NUCLEOTIDE PHOSPHODIESTERASE"/>
    <property type="match status" value="1"/>
</dbReference>
<evidence type="ECO:0000256" key="2">
    <source>
        <dbReference type="ARBA" id="ARBA00022801"/>
    </source>
</evidence>
<dbReference type="eggNOG" id="KOG3689">
    <property type="taxonomic scope" value="Eukaryota"/>
</dbReference>
<feature type="coiled-coil region" evidence="3">
    <location>
        <begin position="171"/>
        <end position="216"/>
    </location>
</feature>
<dbReference type="PROSITE" id="PS51845">
    <property type="entry name" value="PDEASE_I_2"/>
    <property type="match status" value="1"/>
</dbReference>
<keyword evidence="3" id="KW-0175">Coiled coil</keyword>
<dbReference type="Gene3D" id="1.10.1300.10">
    <property type="entry name" value="3'5'-cyclic nucleotide phosphodiesterase, catalytic domain"/>
    <property type="match status" value="1"/>
</dbReference>
<evidence type="ECO:0000256" key="1">
    <source>
        <dbReference type="ARBA" id="ARBA00022723"/>
    </source>
</evidence>
<dbReference type="Pfam" id="PF00233">
    <property type="entry name" value="PDEase_I"/>
    <property type="match status" value="1"/>
</dbReference>
<dbReference type="RefSeq" id="XP_004025107.1">
    <property type="nucleotide sequence ID" value="XM_004025058.1"/>
</dbReference>